<dbReference type="InterPro" id="IPR029058">
    <property type="entry name" value="AB_hydrolase_fold"/>
</dbReference>
<evidence type="ECO:0000256" key="15">
    <source>
        <dbReference type="ARBA" id="ARBA00023136"/>
    </source>
</evidence>
<comment type="caution">
    <text evidence="19">The sequence shown here is derived from an EMBL/GenBank/DDBJ whole genome shotgun (WGS) entry which is preliminary data.</text>
</comment>
<dbReference type="GO" id="GO:0046461">
    <property type="term" value="P:neutral lipid catabolic process"/>
    <property type="evidence" value="ECO:0007669"/>
    <property type="project" value="TreeGrafter"/>
</dbReference>
<dbReference type="EC" id="3.1.1.3" evidence="6"/>
<comment type="subcellular location">
    <subcellularLocation>
        <location evidence="3">Endosome</location>
        <location evidence="3">Multivesicular body membrane</location>
        <topology evidence="3">Single-pass type II membrane protein</topology>
    </subcellularLocation>
    <subcellularLocation>
        <location evidence="2">Prevacuolar compartment membrane</location>
        <topology evidence="2">Single-pass type II membrane protein</topology>
    </subcellularLocation>
</comment>
<evidence type="ECO:0000256" key="9">
    <source>
        <dbReference type="ARBA" id="ARBA00022801"/>
    </source>
</evidence>
<evidence type="ECO:0000256" key="14">
    <source>
        <dbReference type="ARBA" id="ARBA00023098"/>
    </source>
</evidence>
<comment type="similarity">
    <text evidence="4">Belongs to the AB hydrolase superfamily. Lipase family.</text>
</comment>
<keyword evidence="9" id="KW-0378">Hydrolase</keyword>
<evidence type="ECO:0000256" key="12">
    <source>
        <dbReference type="ARBA" id="ARBA00022989"/>
    </source>
</evidence>
<dbReference type="EMBL" id="LGSR01000029">
    <property type="protein sequence ID" value="KOS16735.1"/>
    <property type="molecule type" value="Genomic_DNA"/>
</dbReference>
<organism evidence="19 20">
    <name type="scientific">Escovopsis weberi</name>
    <dbReference type="NCBI Taxonomy" id="150374"/>
    <lineage>
        <taxon>Eukaryota</taxon>
        <taxon>Fungi</taxon>
        <taxon>Dikarya</taxon>
        <taxon>Ascomycota</taxon>
        <taxon>Pezizomycotina</taxon>
        <taxon>Sordariomycetes</taxon>
        <taxon>Hypocreomycetidae</taxon>
        <taxon>Hypocreales</taxon>
        <taxon>Hypocreaceae</taxon>
        <taxon>Escovopsis</taxon>
    </lineage>
</organism>
<keyword evidence="16" id="KW-0325">Glycoprotein</keyword>
<evidence type="ECO:0000256" key="18">
    <source>
        <dbReference type="SAM" id="SignalP"/>
    </source>
</evidence>
<keyword evidence="8" id="KW-0967">Endosome</keyword>
<accession>A0A0M9VRL1</accession>
<gene>
    <name evidence="19" type="ORF">ESCO_004619</name>
</gene>
<evidence type="ECO:0000256" key="2">
    <source>
        <dbReference type="ARBA" id="ARBA00004270"/>
    </source>
</evidence>
<evidence type="ECO:0000256" key="3">
    <source>
        <dbReference type="ARBA" id="ARBA00004343"/>
    </source>
</evidence>
<reference evidence="19 20" key="1">
    <citation type="submission" date="2015-07" db="EMBL/GenBank/DDBJ databases">
        <title>The genome of the fungus Escovopsis weberi, a specialized disease agent of ant agriculture.</title>
        <authorList>
            <person name="de Man T.J."/>
            <person name="Stajich J.E."/>
            <person name="Kubicek C.P."/>
            <person name="Chenthamara K."/>
            <person name="Atanasova L."/>
            <person name="Druzhinina I.S."/>
            <person name="Birnbaum S."/>
            <person name="Barribeau S.M."/>
            <person name="Teiling C."/>
            <person name="Suen G."/>
            <person name="Currie C."/>
            <person name="Gerardo N.M."/>
        </authorList>
    </citation>
    <scope>NUCLEOTIDE SEQUENCE [LARGE SCALE GENOMIC DNA]</scope>
</reference>
<keyword evidence="7" id="KW-0812">Transmembrane</keyword>
<evidence type="ECO:0000313" key="20">
    <source>
        <dbReference type="Proteomes" id="UP000053831"/>
    </source>
</evidence>
<dbReference type="FunFam" id="3.40.50.1820:FF:000129">
    <property type="entry name" value="Autophagy related lipase Atg15, putative"/>
    <property type="match status" value="1"/>
</dbReference>
<feature type="signal peptide" evidence="18">
    <location>
        <begin position="1"/>
        <end position="30"/>
    </location>
</feature>
<dbReference type="GO" id="GO:0034727">
    <property type="term" value="P:piecemeal microautophagy of the nucleus"/>
    <property type="evidence" value="ECO:0007669"/>
    <property type="project" value="TreeGrafter"/>
</dbReference>
<dbReference type="GO" id="GO:0032585">
    <property type="term" value="C:multivesicular body membrane"/>
    <property type="evidence" value="ECO:0007669"/>
    <property type="project" value="UniProtKB-SubCell"/>
</dbReference>
<keyword evidence="14" id="KW-0443">Lipid metabolism</keyword>
<dbReference type="GO" id="GO:0005775">
    <property type="term" value="C:vacuolar lumen"/>
    <property type="evidence" value="ECO:0007669"/>
    <property type="project" value="TreeGrafter"/>
</dbReference>
<dbReference type="Proteomes" id="UP000053831">
    <property type="component" value="Unassembled WGS sequence"/>
</dbReference>
<evidence type="ECO:0000256" key="17">
    <source>
        <dbReference type="ARBA" id="ARBA00029828"/>
    </source>
</evidence>
<protein>
    <recommendedName>
        <fullName evidence="6">triacylglycerol lipase</fullName>
        <ecNumber evidence="6">3.1.1.3</ecNumber>
    </recommendedName>
    <alternativeName>
        <fullName evidence="17">Autophagy-related protein 15</fullName>
    </alternativeName>
</protein>
<dbReference type="GO" id="GO:0004620">
    <property type="term" value="F:phospholipase activity"/>
    <property type="evidence" value="ECO:0007669"/>
    <property type="project" value="TreeGrafter"/>
</dbReference>
<keyword evidence="18" id="KW-0732">Signal</keyword>
<keyword evidence="13" id="KW-0072">Autophagy</keyword>
<evidence type="ECO:0000256" key="10">
    <source>
        <dbReference type="ARBA" id="ARBA00022963"/>
    </source>
</evidence>
<keyword evidence="12" id="KW-1133">Transmembrane helix</keyword>
<keyword evidence="11" id="KW-0735">Signal-anchor</keyword>
<keyword evidence="15" id="KW-0472">Membrane</keyword>
<keyword evidence="10" id="KW-0442">Lipid degradation</keyword>
<dbReference type="PANTHER" id="PTHR47175:SF2">
    <property type="entry name" value="LIPASE ATG15-RELATED"/>
    <property type="match status" value="1"/>
</dbReference>
<dbReference type="GO" id="GO:0004806">
    <property type="term" value="F:triacylglycerol lipase activity"/>
    <property type="evidence" value="ECO:0007669"/>
    <property type="project" value="UniProtKB-EC"/>
</dbReference>
<dbReference type="GO" id="GO:0006660">
    <property type="term" value="P:phosphatidylserine catabolic process"/>
    <property type="evidence" value="ECO:0007669"/>
    <property type="project" value="TreeGrafter"/>
</dbReference>
<evidence type="ECO:0000256" key="8">
    <source>
        <dbReference type="ARBA" id="ARBA00022753"/>
    </source>
</evidence>
<comment type="subunit">
    <text evidence="5">Binds to both phosphatidylinositol (PI) and phosphatidylinositol 3,5-bisphosphate (PIP2).</text>
</comment>
<evidence type="ECO:0000256" key="4">
    <source>
        <dbReference type="ARBA" id="ARBA00010701"/>
    </source>
</evidence>
<feature type="chain" id="PRO_5005839231" description="triacylglycerol lipase" evidence="18">
    <location>
        <begin position="31"/>
        <end position="578"/>
    </location>
</feature>
<evidence type="ECO:0000256" key="11">
    <source>
        <dbReference type="ARBA" id="ARBA00022968"/>
    </source>
</evidence>
<dbReference type="OrthoDB" id="58570at2759"/>
<dbReference type="SUPFAM" id="SSF53474">
    <property type="entry name" value="alpha/beta-Hydrolases"/>
    <property type="match status" value="1"/>
</dbReference>
<sequence>MAFPPSLARGIHLTSLLLSLLAAAPGPALAGGGLDLDQQMLLPPSPGPILPFHPEAPEPAEHTFTLRHIYHHGTDRHPNLHRRLDVVQDDSRIYLAADEDYDELDMTTLKAKSRPITMQRLADRRPSIVDPLVAESRRRGFAAALDVSAWSMDQVSSPDVTDKGTVLSMAYIAANAYVEKDGQADWQDVGAPFNRSLDFGWEGDGLRGHIWADETNSTVVIGLKGTSPAVFDGEGTTTHDKENDNLFFSCCCAQQGQWTWHQVCDCATGTYSCNNTCVANALREENRYYAAARELYSNVTEIYPKSNIWLAGHSLGGAVSSLVALTYGVPAVTFEAVPEALPASRLGLPVPPGADPSTPQTRAYTGTYHFGHTADPIYIGTCNGATASCSFAGYAMESTCHTGYECTYDVVADKGWRVGIGTHKIRAVIQDVILQYDDVPKCKFTPECRDCPLWKMYESNGTESTTTAPPTTLAHDHGDDHDDLLDIDVQNSRLVWLQGQDRDNRHRHGEPGHNYTYRPSLVDGNNHLPDSRQILGLQGRVGDTDNLDDIDDVGDDVVLLLLDNHDYVQDPGAFLGLR</sequence>
<comment type="catalytic activity">
    <reaction evidence="1">
        <text>a triacylglycerol + H2O = a diacylglycerol + a fatty acid + H(+)</text>
        <dbReference type="Rhea" id="RHEA:12044"/>
        <dbReference type="ChEBI" id="CHEBI:15377"/>
        <dbReference type="ChEBI" id="CHEBI:15378"/>
        <dbReference type="ChEBI" id="CHEBI:17855"/>
        <dbReference type="ChEBI" id="CHEBI:18035"/>
        <dbReference type="ChEBI" id="CHEBI:28868"/>
        <dbReference type="EC" id="3.1.1.3"/>
    </reaction>
</comment>
<dbReference type="Pfam" id="PF26363">
    <property type="entry name" value="Phospholipase-like"/>
    <property type="match status" value="1"/>
</dbReference>
<dbReference type="AlphaFoldDB" id="A0A0M9VRL1"/>
<keyword evidence="20" id="KW-1185">Reference proteome</keyword>
<dbReference type="PANTHER" id="PTHR47175">
    <property type="entry name" value="LIPASE ATG15-RELATED"/>
    <property type="match status" value="1"/>
</dbReference>
<evidence type="ECO:0000256" key="5">
    <source>
        <dbReference type="ARBA" id="ARBA00011137"/>
    </source>
</evidence>
<dbReference type="CDD" id="cd00519">
    <property type="entry name" value="Lipase_3"/>
    <property type="match status" value="1"/>
</dbReference>
<evidence type="ECO:0000256" key="1">
    <source>
        <dbReference type="ARBA" id="ARBA00001024"/>
    </source>
</evidence>
<dbReference type="GO" id="GO:0034496">
    <property type="term" value="P:multivesicular body membrane disassembly"/>
    <property type="evidence" value="ECO:0007669"/>
    <property type="project" value="TreeGrafter"/>
</dbReference>
<evidence type="ECO:0000256" key="16">
    <source>
        <dbReference type="ARBA" id="ARBA00023180"/>
    </source>
</evidence>
<name>A0A0M9VRL1_ESCWE</name>
<dbReference type="STRING" id="150374.A0A0M9VRL1"/>
<evidence type="ECO:0000313" key="19">
    <source>
        <dbReference type="EMBL" id="KOS16735.1"/>
    </source>
</evidence>
<dbReference type="InterPro" id="IPR050805">
    <property type="entry name" value="ATG15_Lipase"/>
</dbReference>
<dbReference type="Gene3D" id="3.40.50.1820">
    <property type="entry name" value="alpha/beta hydrolase"/>
    <property type="match status" value="1"/>
</dbReference>
<evidence type="ECO:0000256" key="6">
    <source>
        <dbReference type="ARBA" id="ARBA00013279"/>
    </source>
</evidence>
<proteinExistence type="inferred from homology"/>
<evidence type="ECO:0000256" key="13">
    <source>
        <dbReference type="ARBA" id="ARBA00023006"/>
    </source>
</evidence>
<evidence type="ECO:0000256" key="7">
    <source>
        <dbReference type="ARBA" id="ARBA00022692"/>
    </source>
</evidence>